<dbReference type="GO" id="GO:0006355">
    <property type="term" value="P:regulation of DNA-templated transcription"/>
    <property type="evidence" value="ECO:0007669"/>
    <property type="project" value="InterPro"/>
</dbReference>
<dbReference type="GO" id="GO:0005524">
    <property type="term" value="F:ATP binding"/>
    <property type="evidence" value="ECO:0007669"/>
    <property type="project" value="UniProtKB-KW"/>
</dbReference>
<dbReference type="InterPro" id="IPR058031">
    <property type="entry name" value="AAA_lid_NorR"/>
</dbReference>
<dbReference type="CDD" id="cd00009">
    <property type="entry name" value="AAA"/>
    <property type="match status" value="1"/>
</dbReference>
<evidence type="ECO:0000256" key="6">
    <source>
        <dbReference type="ARBA" id="ARBA00023159"/>
    </source>
</evidence>
<dbReference type="InterPro" id="IPR025662">
    <property type="entry name" value="Sigma_54_int_dom_ATP-bd_1"/>
</dbReference>
<dbReference type="GO" id="GO:0003677">
    <property type="term" value="F:DNA binding"/>
    <property type="evidence" value="ECO:0007669"/>
    <property type="project" value="UniProtKB-KW"/>
</dbReference>
<protein>
    <submittedName>
        <fullName evidence="10">Formate hydrogenlyase transcriptional activator</fullName>
    </submittedName>
</protein>
<dbReference type="SUPFAM" id="SSF46689">
    <property type="entry name" value="Homeodomain-like"/>
    <property type="match status" value="1"/>
</dbReference>
<name>A0A0H3DU06_EDWTF</name>
<dbReference type="HOGENOM" id="CLU_000445_95_1_6"/>
<dbReference type="EMBL" id="CP002154">
    <property type="protein sequence ID" value="ADM42747.1"/>
    <property type="molecule type" value="Genomic_DNA"/>
</dbReference>
<keyword evidence="5" id="KW-0238">DNA-binding</keyword>
<dbReference type="Proteomes" id="UP000002230">
    <property type="component" value="Chromosome"/>
</dbReference>
<dbReference type="Pfam" id="PF25601">
    <property type="entry name" value="AAA_lid_14"/>
    <property type="match status" value="1"/>
</dbReference>
<organism evidence="10 11">
    <name type="scientific">Edwardsiella tarda (strain FL6-60)</name>
    <dbReference type="NCBI Taxonomy" id="718251"/>
    <lineage>
        <taxon>Bacteria</taxon>
        <taxon>Pseudomonadati</taxon>
        <taxon>Pseudomonadota</taxon>
        <taxon>Gammaproteobacteria</taxon>
        <taxon>Enterobacterales</taxon>
        <taxon>Hafniaceae</taxon>
        <taxon>Edwardsiella</taxon>
    </lineage>
</organism>
<evidence type="ECO:0000256" key="8">
    <source>
        <dbReference type="SAM" id="MobiDB-lite"/>
    </source>
</evidence>
<dbReference type="SUPFAM" id="SSF55781">
    <property type="entry name" value="GAF domain-like"/>
    <property type="match status" value="2"/>
</dbReference>
<dbReference type="SUPFAM" id="SSF52540">
    <property type="entry name" value="P-loop containing nucleoside triphosphate hydrolases"/>
    <property type="match status" value="1"/>
</dbReference>
<evidence type="ECO:0000259" key="9">
    <source>
        <dbReference type="PROSITE" id="PS50045"/>
    </source>
</evidence>
<reference evidence="11" key="1">
    <citation type="submission" date="2010-08" db="EMBL/GenBank/DDBJ databases">
        <title>Genome comparisons of Edwardsiella bacteria analysed using deep sequencing technology.</title>
        <authorList>
            <person name="van Soest J.J."/>
            <person name="Henkel C.V."/>
            <person name="Jansen H.J."/>
            <person name="van den Hondel C.A.M.J.J."/>
            <person name="Bloemberg G.V."/>
            <person name="Meijer A.H."/>
            <person name="Spaink H.P."/>
        </authorList>
    </citation>
    <scope>NUCLEOTIDE SEQUENCE [LARGE SCALE GENOMIC DNA]</scope>
    <source>
        <strain evidence="11">FL6-60</strain>
    </source>
</reference>
<dbReference type="PROSITE" id="PS50045">
    <property type="entry name" value="SIGMA54_INTERACT_4"/>
    <property type="match status" value="1"/>
</dbReference>
<dbReference type="GO" id="GO:0016829">
    <property type="term" value="F:lyase activity"/>
    <property type="evidence" value="ECO:0007669"/>
    <property type="project" value="UniProtKB-KW"/>
</dbReference>
<proteinExistence type="predicted"/>
<keyword evidence="10" id="KW-0456">Lyase</keyword>
<gene>
    <name evidence="10" type="ordered locus">ETAF_2644</name>
</gene>
<evidence type="ECO:0000256" key="7">
    <source>
        <dbReference type="ARBA" id="ARBA00023163"/>
    </source>
</evidence>
<evidence type="ECO:0000256" key="1">
    <source>
        <dbReference type="ARBA" id="ARBA00022741"/>
    </source>
</evidence>
<dbReference type="InterPro" id="IPR029016">
    <property type="entry name" value="GAF-like_dom_sf"/>
</dbReference>
<dbReference type="Gene3D" id="1.10.10.60">
    <property type="entry name" value="Homeodomain-like"/>
    <property type="match status" value="1"/>
</dbReference>
<dbReference type="InterPro" id="IPR003018">
    <property type="entry name" value="GAF"/>
</dbReference>
<dbReference type="Gene3D" id="3.30.450.40">
    <property type="match status" value="2"/>
</dbReference>
<dbReference type="InterPro" id="IPR003593">
    <property type="entry name" value="AAA+_ATPase"/>
</dbReference>
<dbReference type="GO" id="GO:0000160">
    <property type="term" value="P:phosphorelay signal transduction system"/>
    <property type="evidence" value="ECO:0007669"/>
    <property type="project" value="UniProtKB-KW"/>
</dbReference>
<keyword evidence="7" id="KW-0804">Transcription</keyword>
<dbReference type="Pfam" id="PF00158">
    <property type="entry name" value="Sigma54_activat"/>
    <property type="match status" value="1"/>
</dbReference>
<evidence type="ECO:0000256" key="2">
    <source>
        <dbReference type="ARBA" id="ARBA00022840"/>
    </source>
</evidence>
<keyword evidence="2" id="KW-0067">ATP-binding</keyword>
<dbReference type="SMART" id="SM00065">
    <property type="entry name" value="GAF"/>
    <property type="match status" value="2"/>
</dbReference>
<feature type="region of interest" description="Disordered" evidence="8">
    <location>
        <begin position="644"/>
        <end position="666"/>
    </location>
</feature>
<dbReference type="Pfam" id="PF01590">
    <property type="entry name" value="GAF"/>
    <property type="match status" value="1"/>
</dbReference>
<dbReference type="NCBIfam" id="NF011958">
    <property type="entry name" value="PRK15429.1"/>
    <property type="match status" value="1"/>
</dbReference>
<reference evidence="10 11" key="2">
    <citation type="journal article" date="2011" name="BMC Immunol.">
        <title>Comparison of static immersion and intravenous injection systems for exposure of zebrafish embryos to the natural pathogen Edwardsiella tarda.</title>
        <authorList>
            <person name="van Soest J.J."/>
            <person name="Stockhammer O.W."/>
            <person name="Ordas A."/>
            <person name="Bloemberg G.V."/>
            <person name="Spaink H.P."/>
            <person name="Meijer A.H."/>
        </authorList>
    </citation>
    <scope>NUCLEOTIDE SEQUENCE [LARGE SCALE GENOMIC DNA]</scope>
    <source>
        <strain evidence="10 11">FL6-60</strain>
    </source>
</reference>
<dbReference type="PROSITE" id="PS00688">
    <property type="entry name" value="SIGMA54_INTERACT_3"/>
    <property type="match status" value="1"/>
</dbReference>
<evidence type="ECO:0000256" key="3">
    <source>
        <dbReference type="ARBA" id="ARBA00023012"/>
    </source>
</evidence>
<dbReference type="Gene3D" id="3.40.50.300">
    <property type="entry name" value="P-loop containing nucleotide triphosphate hydrolases"/>
    <property type="match status" value="1"/>
</dbReference>
<accession>A0A0H3DU06</accession>
<dbReference type="SMART" id="SM00382">
    <property type="entry name" value="AAA"/>
    <property type="match status" value="1"/>
</dbReference>
<sequence>MKSTKTCSLSRLEPIWQDLLHQATQSLLAQRSLPELMRALHQLSFSAIRFDRVNILRLDPLHNRITLYRYDPQQDRVIQDGDVLLADGPGGRVWTEQRPVCCSGADFCVDFAAVAALPHYAGITAYCQLPLTTERQRLGGIEFIKYRADAFSEGELALAAPLAEIVAQIFERLLEREQFQQQEELLRRERDHFRILVDVTNAVTSKLEMDALAAEVSKEIHRFFGIDYIGLSLIEQGDERLKSYITGYQSGKAVLREQKLLPLAGSLAQRVIRDKTMLLMDLSDSARLAPQDRQLAQMLSFGNRTVCQLPLIFGNKVLGVLKLAQCQAGVFNPRNLKLLRQIAARIAIAVDNALAYGEISRLKDSLVHENRYLTECIRQEGDFGEIVGQSEAMRSVLEQVEMVAASDCSVLILGETGTGKELIAQAIHNLSLRNQKRMVKMNCAAIPSGLLESDLFGHEKGAFTGASALRMGRFELADHGTLFLDEVGDIPLELQPKLLRVLQEREIERLGGSRVIPVDVRLIAATNRDLKQMVQDRQYRSDLYYRLNVFPIVIPPLRERPEDIPLLVKFFTRKIAKRMNRTIDSIPTETIRMLSQLPWPGNVRELENIIERAVILSRGPVLNLPLDELQYHLSPPLANRSMPIPAPMASASASASSAPEPGEASERERILQVLRECNGIVAGPRGAAVRLGLKRTTLISRMQRLGISAHDATL</sequence>
<keyword evidence="1" id="KW-0547">Nucleotide-binding</keyword>
<dbReference type="Gene3D" id="1.10.8.60">
    <property type="match status" value="1"/>
</dbReference>
<feature type="domain" description="Sigma-54 factor interaction" evidence="9">
    <location>
        <begin position="386"/>
        <end position="615"/>
    </location>
</feature>
<keyword evidence="6" id="KW-0010">Activator</keyword>
<keyword evidence="11" id="KW-1185">Reference proteome</keyword>
<dbReference type="InterPro" id="IPR025944">
    <property type="entry name" value="Sigma_54_int_dom_CS"/>
</dbReference>
<dbReference type="FunFam" id="1.10.8.60:FF:000014">
    <property type="entry name" value="DNA-binding transcriptional regulator NtrC"/>
    <property type="match status" value="1"/>
</dbReference>
<dbReference type="PATRIC" id="fig|718251.5.peg.2745"/>
<dbReference type="PROSITE" id="PS00675">
    <property type="entry name" value="SIGMA54_INTERACT_1"/>
    <property type="match status" value="1"/>
</dbReference>
<keyword evidence="3" id="KW-0902">Two-component regulatory system</keyword>
<keyword evidence="4" id="KW-0805">Transcription regulation</keyword>
<feature type="compositionally biased region" description="Low complexity" evidence="8">
    <location>
        <begin position="644"/>
        <end position="662"/>
    </location>
</feature>
<dbReference type="InterPro" id="IPR002078">
    <property type="entry name" value="Sigma_54_int"/>
</dbReference>
<dbReference type="PANTHER" id="PTHR32071">
    <property type="entry name" value="TRANSCRIPTIONAL REGULATORY PROTEIN"/>
    <property type="match status" value="1"/>
</dbReference>
<dbReference type="InterPro" id="IPR009057">
    <property type="entry name" value="Homeodomain-like_sf"/>
</dbReference>
<evidence type="ECO:0000256" key="5">
    <source>
        <dbReference type="ARBA" id="ARBA00023125"/>
    </source>
</evidence>
<evidence type="ECO:0000313" key="11">
    <source>
        <dbReference type="Proteomes" id="UP000002230"/>
    </source>
</evidence>
<dbReference type="AlphaFoldDB" id="A0A0H3DU06"/>
<dbReference type="FunFam" id="3.40.50.300:FF:000006">
    <property type="entry name" value="DNA-binding transcriptional regulator NtrC"/>
    <property type="match status" value="1"/>
</dbReference>
<dbReference type="KEGG" id="etd:ETAF_2644"/>
<dbReference type="InterPro" id="IPR027417">
    <property type="entry name" value="P-loop_NTPase"/>
</dbReference>
<evidence type="ECO:0000313" key="10">
    <source>
        <dbReference type="EMBL" id="ADM42747.1"/>
    </source>
</evidence>
<evidence type="ECO:0000256" key="4">
    <source>
        <dbReference type="ARBA" id="ARBA00023015"/>
    </source>
</evidence>
<dbReference type="PANTHER" id="PTHR32071:SF123">
    <property type="entry name" value="DNA-BINDING TRANSCRIPTIONAL ACTIVATOR HYFR-RELATED"/>
    <property type="match status" value="1"/>
</dbReference>